<keyword evidence="2" id="KW-1185">Reference proteome</keyword>
<organism evidence="1 2">
    <name type="scientific">Eutrema salsugineum</name>
    <name type="common">Saltwater cress</name>
    <name type="synonym">Sisymbrium salsugineum</name>
    <dbReference type="NCBI Taxonomy" id="72664"/>
    <lineage>
        <taxon>Eukaryota</taxon>
        <taxon>Viridiplantae</taxon>
        <taxon>Streptophyta</taxon>
        <taxon>Embryophyta</taxon>
        <taxon>Tracheophyta</taxon>
        <taxon>Spermatophyta</taxon>
        <taxon>Magnoliopsida</taxon>
        <taxon>eudicotyledons</taxon>
        <taxon>Gunneridae</taxon>
        <taxon>Pentapetalae</taxon>
        <taxon>rosids</taxon>
        <taxon>malvids</taxon>
        <taxon>Brassicales</taxon>
        <taxon>Brassicaceae</taxon>
        <taxon>Eutremeae</taxon>
        <taxon>Eutrema</taxon>
    </lineage>
</organism>
<proteinExistence type="predicted"/>
<evidence type="ECO:0000313" key="2">
    <source>
        <dbReference type="Proteomes" id="UP000030689"/>
    </source>
</evidence>
<evidence type="ECO:0000313" key="1">
    <source>
        <dbReference type="EMBL" id="ESQ38466.1"/>
    </source>
</evidence>
<dbReference type="Proteomes" id="UP000030689">
    <property type="component" value="Unassembled WGS sequence"/>
</dbReference>
<dbReference type="EMBL" id="KI517537">
    <property type="protein sequence ID" value="ESQ38466.1"/>
    <property type="molecule type" value="Genomic_DNA"/>
</dbReference>
<dbReference type="Gramene" id="ESQ38466">
    <property type="protein sequence ID" value="ESQ38466"/>
    <property type="gene ID" value="EUTSA_v10029279mg"/>
</dbReference>
<reference evidence="1 2" key="1">
    <citation type="journal article" date="2013" name="Front. Plant Sci.">
        <title>The Reference Genome of the Halophytic Plant Eutrema salsugineum.</title>
        <authorList>
            <person name="Yang R."/>
            <person name="Jarvis D.E."/>
            <person name="Chen H."/>
            <person name="Beilstein M.A."/>
            <person name="Grimwood J."/>
            <person name="Jenkins J."/>
            <person name="Shu S."/>
            <person name="Prochnik S."/>
            <person name="Xin M."/>
            <person name="Ma C."/>
            <person name="Schmutz J."/>
            <person name="Wing R.A."/>
            <person name="Mitchell-Olds T."/>
            <person name="Schumaker K.S."/>
            <person name="Wang X."/>
        </authorList>
    </citation>
    <scope>NUCLEOTIDE SEQUENCE [LARGE SCALE GENOMIC DNA]</scope>
</reference>
<sequence>MQELIVIDDLLSALVGVEGSKLDCRNIFSDDGITTLDETDLKKEMARYVRGEVGSLSLTDKKSIFSGNFSFIPLENKALVT</sequence>
<gene>
    <name evidence="1" type="ORF">EUTSA_v10029279mg</name>
</gene>
<dbReference type="KEGG" id="eus:EUTSA_v10029279mg"/>
<protein>
    <submittedName>
        <fullName evidence="1">Uncharacterized protein</fullName>
    </submittedName>
</protein>
<dbReference type="STRING" id="72664.V4N0E5"/>
<name>V4N0E5_EUTSA</name>
<dbReference type="AlphaFoldDB" id="V4N0E5"/>
<accession>V4N0E5</accession>